<evidence type="ECO:0000313" key="2">
    <source>
        <dbReference type="EMBL" id="MEK7949873.1"/>
    </source>
</evidence>
<evidence type="ECO:0000256" key="1">
    <source>
        <dbReference type="SAM" id="MobiDB-lite"/>
    </source>
</evidence>
<dbReference type="Proteomes" id="UP001371305">
    <property type="component" value="Unassembled WGS sequence"/>
</dbReference>
<feature type="region of interest" description="Disordered" evidence="1">
    <location>
        <begin position="26"/>
        <end position="72"/>
    </location>
</feature>
<dbReference type="Gene3D" id="3.30.700.10">
    <property type="entry name" value="Glycoprotein, Type 4 Pilin"/>
    <property type="match status" value="1"/>
</dbReference>
<evidence type="ECO:0000313" key="3">
    <source>
        <dbReference type="Proteomes" id="UP001371305"/>
    </source>
</evidence>
<keyword evidence="3" id="KW-1185">Reference proteome</keyword>
<sequence>MKVLAGTIAALLLLGLVLWRPWEDATPPPAPAPPAPPTKATPKPPAPELPPEPAVTPVEPPPAPPPGNDLSKLTKEDIQRIRDAVDNVELTLRDYAVALNGNPVGTNAEITAALLGDNAKQLKLDIPAGSTINAAGELCDPWGTAWFFHQLSAKKMELRSAGPDRKIYTDDDFVR</sequence>
<comment type="caution">
    <text evidence="2">The sequence shown here is derived from an EMBL/GenBank/DDBJ whole genome shotgun (WGS) entry which is preliminary data.</text>
</comment>
<reference evidence="2 3" key="1">
    <citation type="submission" date="2024-04" db="EMBL/GenBank/DDBJ databases">
        <title>Luteolibacter sp. isolated from soil.</title>
        <authorList>
            <person name="An J."/>
        </authorList>
    </citation>
    <scope>NUCLEOTIDE SEQUENCE [LARGE SCALE GENOMIC DNA]</scope>
    <source>
        <strain evidence="2 3">Y139</strain>
    </source>
</reference>
<proteinExistence type="predicted"/>
<organism evidence="2 3">
    <name type="scientific">Luteolibacter soli</name>
    <dbReference type="NCBI Taxonomy" id="3135280"/>
    <lineage>
        <taxon>Bacteria</taxon>
        <taxon>Pseudomonadati</taxon>
        <taxon>Verrucomicrobiota</taxon>
        <taxon>Verrucomicrobiia</taxon>
        <taxon>Verrucomicrobiales</taxon>
        <taxon>Verrucomicrobiaceae</taxon>
        <taxon>Luteolibacter</taxon>
    </lineage>
</organism>
<dbReference type="EMBL" id="JBBUKT010000002">
    <property type="protein sequence ID" value="MEK7949873.1"/>
    <property type="molecule type" value="Genomic_DNA"/>
</dbReference>
<dbReference type="RefSeq" id="WP_341403289.1">
    <property type="nucleotide sequence ID" value="NZ_JBBUKT010000002.1"/>
</dbReference>
<protein>
    <submittedName>
        <fullName evidence="2">Uncharacterized protein</fullName>
    </submittedName>
</protein>
<gene>
    <name evidence="2" type="ORF">WKV53_05185</name>
</gene>
<accession>A0ABU9AQ78</accession>
<name>A0ABU9AQ78_9BACT</name>
<feature type="compositionally biased region" description="Pro residues" evidence="1">
    <location>
        <begin position="26"/>
        <end position="67"/>
    </location>
</feature>